<keyword evidence="3" id="KW-0540">Nuclease</keyword>
<dbReference type="AlphaFoldDB" id="A0A5D3DSP9"/>
<evidence type="ECO:0000256" key="4">
    <source>
        <dbReference type="ARBA" id="ARBA00022759"/>
    </source>
</evidence>
<evidence type="ECO:0000313" key="9">
    <source>
        <dbReference type="EMBL" id="TYK26584.1"/>
    </source>
</evidence>
<sequence>MTHFELGEVSFMVKEGIVLGHKISHARLEVNPTKIDVKIHSRIFPDRQTSQYLLCVDQSYDFDEKCNQAFQTIKDALTSKPILITSDWSQPFELMCDTSDVVVGNMLGATRSSIDDKKVRSYIVSSKVTMHSGHSAIKYLMAKKDAKPRLIRWILLLQEFDLKIVDRKDTEN</sequence>
<dbReference type="GO" id="GO:0004519">
    <property type="term" value="F:endonuclease activity"/>
    <property type="evidence" value="ECO:0007669"/>
    <property type="project" value="UniProtKB-KW"/>
</dbReference>
<keyword evidence="6" id="KW-0695">RNA-directed DNA polymerase</keyword>
<accession>A0A5D3DSP9</accession>
<protein>
    <submittedName>
        <fullName evidence="9">Putative polyprotein</fullName>
    </submittedName>
</protein>
<gene>
    <name evidence="9" type="ORF">E5676_scaffold313G002130</name>
</gene>
<keyword evidence="2" id="KW-0548">Nucleotidyltransferase</keyword>
<evidence type="ECO:0000313" key="10">
    <source>
        <dbReference type="Proteomes" id="UP000321947"/>
    </source>
</evidence>
<dbReference type="GO" id="GO:0003964">
    <property type="term" value="F:RNA-directed DNA polymerase activity"/>
    <property type="evidence" value="ECO:0007669"/>
    <property type="project" value="UniProtKB-KW"/>
</dbReference>
<evidence type="ECO:0000256" key="1">
    <source>
        <dbReference type="ARBA" id="ARBA00022679"/>
    </source>
</evidence>
<keyword evidence="4" id="KW-0255">Endonuclease</keyword>
<dbReference type="PANTHER" id="PTHR34072">
    <property type="entry name" value="ENZYMATIC POLYPROTEIN-RELATED"/>
    <property type="match status" value="1"/>
</dbReference>
<evidence type="ECO:0000259" key="7">
    <source>
        <dbReference type="Pfam" id="PF17917"/>
    </source>
</evidence>
<dbReference type="PANTHER" id="PTHR34072:SF57">
    <property type="entry name" value="RNA-DIRECTED DNA POLYMERASE"/>
    <property type="match status" value="1"/>
</dbReference>
<dbReference type="InterPro" id="IPR041577">
    <property type="entry name" value="RT_RNaseH_2"/>
</dbReference>
<name>A0A5D3DSP9_CUCMM</name>
<evidence type="ECO:0000256" key="5">
    <source>
        <dbReference type="ARBA" id="ARBA00022801"/>
    </source>
</evidence>
<organism evidence="9 10">
    <name type="scientific">Cucumis melo var. makuwa</name>
    <name type="common">Oriental melon</name>
    <dbReference type="NCBI Taxonomy" id="1194695"/>
    <lineage>
        <taxon>Eukaryota</taxon>
        <taxon>Viridiplantae</taxon>
        <taxon>Streptophyta</taxon>
        <taxon>Embryophyta</taxon>
        <taxon>Tracheophyta</taxon>
        <taxon>Spermatophyta</taxon>
        <taxon>Magnoliopsida</taxon>
        <taxon>eudicotyledons</taxon>
        <taxon>Gunneridae</taxon>
        <taxon>Pentapetalae</taxon>
        <taxon>rosids</taxon>
        <taxon>fabids</taxon>
        <taxon>Cucurbitales</taxon>
        <taxon>Cucurbitaceae</taxon>
        <taxon>Benincaseae</taxon>
        <taxon>Cucumis</taxon>
    </lineage>
</organism>
<dbReference type="Pfam" id="PF17919">
    <property type="entry name" value="RT_RNaseH_2"/>
    <property type="match status" value="1"/>
</dbReference>
<feature type="domain" description="Reverse transcriptase/retrotransposon-derived protein RNase H-like" evidence="8">
    <location>
        <begin position="62"/>
        <end position="112"/>
    </location>
</feature>
<comment type="caution">
    <text evidence="9">The sequence shown here is derived from an EMBL/GenBank/DDBJ whole genome shotgun (WGS) entry which is preliminary data.</text>
</comment>
<proteinExistence type="predicted"/>
<evidence type="ECO:0000256" key="2">
    <source>
        <dbReference type="ARBA" id="ARBA00022695"/>
    </source>
</evidence>
<dbReference type="GO" id="GO:0016787">
    <property type="term" value="F:hydrolase activity"/>
    <property type="evidence" value="ECO:0007669"/>
    <property type="project" value="UniProtKB-KW"/>
</dbReference>
<evidence type="ECO:0000259" key="8">
    <source>
        <dbReference type="Pfam" id="PF17919"/>
    </source>
</evidence>
<keyword evidence="5" id="KW-0378">Hydrolase</keyword>
<dbReference type="Proteomes" id="UP000321947">
    <property type="component" value="Unassembled WGS sequence"/>
</dbReference>
<evidence type="ECO:0000256" key="3">
    <source>
        <dbReference type="ARBA" id="ARBA00022722"/>
    </source>
</evidence>
<keyword evidence="1" id="KW-0808">Transferase</keyword>
<evidence type="ECO:0000256" key="6">
    <source>
        <dbReference type="ARBA" id="ARBA00022918"/>
    </source>
</evidence>
<dbReference type="EMBL" id="SSTD01003373">
    <property type="protein sequence ID" value="TYK26584.1"/>
    <property type="molecule type" value="Genomic_DNA"/>
</dbReference>
<dbReference type="SUPFAM" id="SSF56672">
    <property type="entry name" value="DNA/RNA polymerases"/>
    <property type="match status" value="1"/>
</dbReference>
<reference evidence="9 10" key="1">
    <citation type="submission" date="2019-08" db="EMBL/GenBank/DDBJ databases">
        <title>Draft genome sequences of two oriental melons (Cucumis melo L. var makuwa).</title>
        <authorList>
            <person name="Kwon S.-Y."/>
        </authorList>
    </citation>
    <scope>NUCLEOTIDE SEQUENCE [LARGE SCALE GENOMIC DNA]</scope>
    <source>
        <strain evidence="10">cv. Chang Bougi</strain>
        <tissue evidence="9">Leaf</tissue>
    </source>
</reference>
<dbReference type="InterPro" id="IPR041373">
    <property type="entry name" value="RT_RNaseH"/>
</dbReference>
<dbReference type="Pfam" id="PF17917">
    <property type="entry name" value="RT_RNaseH"/>
    <property type="match status" value="1"/>
</dbReference>
<feature type="domain" description="Reverse transcriptase RNase H-like" evidence="7">
    <location>
        <begin position="117"/>
        <end position="160"/>
    </location>
</feature>
<dbReference type="InterPro" id="IPR043502">
    <property type="entry name" value="DNA/RNA_pol_sf"/>
</dbReference>